<organism evidence="1 2">
    <name type="scientific">Cryptococcus wingfieldii CBS 7118</name>
    <dbReference type="NCBI Taxonomy" id="1295528"/>
    <lineage>
        <taxon>Eukaryota</taxon>
        <taxon>Fungi</taxon>
        <taxon>Dikarya</taxon>
        <taxon>Basidiomycota</taxon>
        <taxon>Agaricomycotina</taxon>
        <taxon>Tremellomycetes</taxon>
        <taxon>Tremellales</taxon>
        <taxon>Cryptococcaceae</taxon>
        <taxon>Cryptococcus</taxon>
    </lineage>
</organism>
<accession>A0A1E3J1J2</accession>
<dbReference type="AlphaFoldDB" id="A0A1E3J1J2"/>
<name>A0A1E3J1J2_9TREE</name>
<proteinExistence type="predicted"/>
<protein>
    <submittedName>
        <fullName evidence="1">Uncharacterized protein</fullName>
    </submittedName>
</protein>
<dbReference type="GeneID" id="30194075"/>
<dbReference type="EMBL" id="AWGH01000014">
    <property type="protein sequence ID" value="ODN94719.1"/>
    <property type="molecule type" value="Genomic_DNA"/>
</dbReference>
<keyword evidence="2" id="KW-1185">Reference proteome</keyword>
<dbReference type="OrthoDB" id="10381258at2759"/>
<evidence type="ECO:0000313" key="1">
    <source>
        <dbReference type="EMBL" id="ODN94719.1"/>
    </source>
</evidence>
<gene>
    <name evidence="1" type="ORF">L198_04862</name>
</gene>
<comment type="caution">
    <text evidence="1">The sequence shown here is derived from an EMBL/GenBank/DDBJ whole genome shotgun (WGS) entry which is preliminary data.</text>
</comment>
<reference evidence="1 2" key="1">
    <citation type="submission" date="2016-06" db="EMBL/GenBank/DDBJ databases">
        <title>Evolution of pathogenesis and genome organization in the Tremellales.</title>
        <authorList>
            <person name="Cuomo C."/>
            <person name="Litvintseva A."/>
            <person name="Heitman J."/>
            <person name="Chen Y."/>
            <person name="Sun S."/>
            <person name="Springer D."/>
            <person name="Dromer F."/>
            <person name="Young S."/>
            <person name="Zeng Q."/>
            <person name="Chapman S."/>
            <person name="Gujja S."/>
            <person name="Saif S."/>
            <person name="Birren B."/>
        </authorList>
    </citation>
    <scope>NUCLEOTIDE SEQUENCE [LARGE SCALE GENOMIC DNA]</scope>
    <source>
        <strain evidence="1 2">CBS 7118</strain>
    </source>
</reference>
<dbReference type="Proteomes" id="UP000094819">
    <property type="component" value="Unassembled WGS sequence"/>
</dbReference>
<dbReference type="RefSeq" id="XP_019030998.1">
    <property type="nucleotide sequence ID" value="XM_019176966.1"/>
</dbReference>
<sequence>MYQFPPGLSLHDAFFFLPPEVRAIVTHWFTNTPFTQSDLARMVRINKHHYAHFIPELYNAISLDRQNCETFFYPLINDTHDPREALDRHRYSLTEEWSKVNHGVTFIPNAAVRKLACLSCVQRVVLAHTDAVMRCKEAAEIAWYFNESDESSDSRGMAYSNSKLFPAAQWLAFGDQITQKLNTYFNVWMGPVIDLCGSEMLPPVIRAGISVCFHTKSSHKLGWEDDVLRKFSILSDVKDASLHNMYPTFVPCNLEQFERLRVYLPQEKPEGDASVIIEEWIKALRDVVTSAILWMARRGFRIDIYNTDITDIRAILANLEETPERVELWKEILHLHDSSSVESCPGCGGI</sequence>
<evidence type="ECO:0000313" key="2">
    <source>
        <dbReference type="Proteomes" id="UP000094819"/>
    </source>
</evidence>